<keyword evidence="4" id="KW-1185">Reference proteome</keyword>
<name>A0A1I7SZM8_9PELO</name>
<proteinExistence type="predicted"/>
<feature type="signal peptide" evidence="2">
    <location>
        <begin position="1"/>
        <end position="18"/>
    </location>
</feature>
<feature type="region of interest" description="Disordered" evidence="1">
    <location>
        <begin position="96"/>
        <end position="131"/>
    </location>
</feature>
<evidence type="ECO:0000256" key="1">
    <source>
        <dbReference type="SAM" id="MobiDB-lite"/>
    </source>
</evidence>
<feature type="region of interest" description="Disordered" evidence="1">
    <location>
        <begin position="57"/>
        <end position="83"/>
    </location>
</feature>
<dbReference type="WBParaSite" id="Csp11.Scaffold410.g1034.t1">
    <property type="protein sequence ID" value="Csp11.Scaffold410.g1034.t1"/>
    <property type="gene ID" value="Csp11.Scaffold410.g1034"/>
</dbReference>
<dbReference type="InterPro" id="IPR002593">
    <property type="entry name" value="DX"/>
</dbReference>
<protein>
    <submittedName>
        <fullName evidence="5">DX domain-containing protein</fullName>
    </submittedName>
</protein>
<dbReference type="Pfam" id="PF01666">
    <property type="entry name" value="DX"/>
    <property type="match status" value="1"/>
</dbReference>
<feature type="chain" id="PRO_5009306860" evidence="2">
    <location>
        <begin position="19"/>
        <end position="404"/>
    </location>
</feature>
<dbReference type="eggNOG" id="ENOG502RT6P">
    <property type="taxonomic scope" value="Eukaryota"/>
</dbReference>
<dbReference type="AlphaFoldDB" id="A0A1I7SZM8"/>
<evidence type="ECO:0000256" key="2">
    <source>
        <dbReference type="SAM" id="SignalP"/>
    </source>
</evidence>
<dbReference type="Proteomes" id="UP000095282">
    <property type="component" value="Unplaced"/>
</dbReference>
<reference evidence="5" key="1">
    <citation type="submission" date="2016-11" db="UniProtKB">
        <authorList>
            <consortium name="WormBaseParasite"/>
        </authorList>
    </citation>
    <scope>IDENTIFICATION</scope>
</reference>
<evidence type="ECO:0000313" key="4">
    <source>
        <dbReference type="Proteomes" id="UP000095282"/>
    </source>
</evidence>
<feature type="compositionally biased region" description="Low complexity" evidence="1">
    <location>
        <begin position="74"/>
        <end position="83"/>
    </location>
</feature>
<dbReference type="PANTHER" id="PTHR36157">
    <property type="entry name" value="PROTEIN CBG12671-RELATED"/>
    <property type="match status" value="1"/>
</dbReference>
<feature type="compositionally biased region" description="Low complexity" evidence="1">
    <location>
        <begin position="57"/>
        <end position="67"/>
    </location>
</feature>
<dbReference type="PANTHER" id="PTHR36157:SF2">
    <property type="entry name" value="DOMAIN OF UNKNOWN FUNCTION DX DOMAIN-CONTAINING PROTEIN"/>
    <property type="match status" value="1"/>
</dbReference>
<evidence type="ECO:0000259" key="3">
    <source>
        <dbReference type="Pfam" id="PF01666"/>
    </source>
</evidence>
<organism evidence="4 5">
    <name type="scientific">Caenorhabditis tropicalis</name>
    <dbReference type="NCBI Taxonomy" id="1561998"/>
    <lineage>
        <taxon>Eukaryota</taxon>
        <taxon>Metazoa</taxon>
        <taxon>Ecdysozoa</taxon>
        <taxon>Nematoda</taxon>
        <taxon>Chromadorea</taxon>
        <taxon>Rhabditida</taxon>
        <taxon>Rhabditina</taxon>
        <taxon>Rhabditomorpha</taxon>
        <taxon>Rhabditoidea</taxon>
        <taxon>Rhabditidae</taxon>
        <taxon>Peloderinae</taxon>
        <taxon>Caenorhabditis</taxon>
    </lineage>
</organism>
<sequence>MPLSQSFSLFMLFIVVCCFEENTTSLTTLNLDTSTFDPPGISSNALLGSTVISSSSPEAPTVSSYSSPLTFGKSSAPDSSTSSSVTPEILIISSTSTIPEEKSTSTVPNLPNTSTTTSYPTVSKTKTTRVQESSDLRTLSTAAKPSDTCPNPCKIHFDPKKCSKSGVPFRPIPVRCPEGCLDTYATDSTKCDKNDAPCSAAIDCLNIVEKEHPLYCPDWMTPLMNEPKCDGSREEDLYSGTCPMKNGMCKHGHCCPTNKTDTLSPGKPYKTNLGCTRNTVISRNQTNGFCDPETGRVHIMSELNEFNQKNLALESYCLSGRDCGKAYGMNNVCVRVNNDNLRCYINPKVSLKIGFRMKNLGISGEVLRSPKKIALLAIHLQLFGSRRLRLCSYFLDSSENLSKR</sequence>
<keyword evidence="2" id="KW-0732">Signal</keyword>
<accession>A0A1I7SZM8</accession>
<feature type="domain" description="Domain of unknown function DX" evidence="3">
    <location>
        <begin position="269"/>
        <end position="347"/>
    </location>
</feature>
<evidence type="ECO:0000313" key="5">
    <source>
        <dbReference type="WBParaSite" id="Csp11.Scaffold410.g1034.t1"/>
    </source>
</evidence>